<dbReference type="InterPro" id="IPR020568">
    <property type="entry name" value="Ribosomal_Su5_D2-typ_SF"/>
</dbReference>
<dbReference type="Proteomes" id="UP001627408">
    <property type="component" value="Unassembled WGS sequence"/>
</dbReference>
<proteinExistence type="inferred from homology"/>
<feature type="region of interest" description="A; substrate-binding" evidence="5">
    <location>
        <begin position="1"/>
        <end position="324"/>
    </location>
</feature>
<comment type="subunit">
    <text evidence="5">Homodimer.</text>
</comment>
<dbReference type="SUPFAM" id="SSF55874">
    <property type="entry name" value="ATPase domain of HSP90 chaperone/DNA topoisomerase II/histidine kinase"/>
    <property type="match status" value="1"/>
</dbReference>
<evidence type="ECO:0000256" key="3">
    <source>
        <dbReference type="ARBA" id="ARBA00022840"/>
    </source>
</evidence>
<evidence type="ECO:0000259" key="6">
    <source>
        <dbReference type="SMART" id="SM00387"/>
    </source>
</evidence>
<evidence type="ECO:0000256" key="2">
    <source>
        <dbReference type="ARBA" id="ARBA00022741"/>
    </source>
</evidence>
<dbReference type="Gene3D" id="3.40.50.11260">
    <property type="match status" value="1"/>
</dbReference>
<dbReference type="PROSITE" id="PS00298">
    <property type="entry name" value="HSP90"/>
    <property type="match status" value="1"/>
</dbReference>
<dbReference type="NCBIfam" id="NF003555">
    <property type="entry name" value="PRK05218.1"/>
    <property type="match status" value="1"/>
</dbReference>
<evidence type="ECO:0000256" key="1">
    <source>
        <dbReference type="ARBA" id="ARBA00008239"/>
    </source>
</evidence>
<comment type="subcellular location">
    <subcellularLocation>
        <location evidence="5">Cytoplasm</location>
    </subcellularLocation>
</comment>
<dbReference type="InterPro" id="IPR001404">
    <property type="entry name" value="Hsp90_fam"/>
</dbReference>
<comment type="caution">
    <text evidence="7">The sequence shown here is derived from an EMBL/GenBank/DDBJ whole genome shotgun (WGS) entry which is preliminary data.</text>
</comment>
<dbReference type="InterPro" id="IPR036890">
    <property type="entry name" value="HATPase_C_sf"/>
</dbReference>
<feature type="region of interest" description="C" evidence="5">
    <location>
        <begin position="540"/>
        <end position="621"/>
    </location>
</feature>
<dbReference type="Gene3D" id="3.30.565.10">
    <property type="entry name" value="Histidine kinase-like ATPase, C-terminal domain"/>
    <property type="match status" value="1"/>
</dbReference>
<dbReference type="SUPFAM" id="SSF110942">
    <property type="entry name" value="HSP90 C-terminal domain"/>
    <property type="match status" value="1"/>
</dbReference>
<keyword evidence="2 5" id="KW-0547">Nucleotide-binding</keyword>
<evidence type="ECO:0000256" key="4">
    <source>
        <dbReference type="ARBA" id="ARBA00023186"/>
    </source>
</evidence>
<keyword evidence="5" id="KW-0346">Stress response</keyword>
<evidence type="ECO:0000313" key="7">
    <source>
        <dbReference type="EMBL" id="MFL4471717.1"/>
    </source>
</evidence>
<keyword evidence="3 5" id="KW-0067">ATP-binding</keyword>
<dbReference type="Gene3D" id="1.20.120.790">
    <property type="entry name" value="Heat shock protein 90, C-terminal domain"/>
    <property type="match status" value="1"/>
</dbReference>
<dbReference type="RefSeq" id="WP_407593573.1">
    <property type="nucleotide sequence ID" value="NZ_JBHDIY010000002.1"/>
</dbReference>
<dbReference type="Pfam" id="PF00183">
    <property type="entry name" value="HSP90"/>
    <property type="match status" value="1"/>
</dbReference>
<name>A0ABW8V151_9RHOB</name>
<dbReference type="PANTHER" id="PTHR11528">
    <property type="entry name" value="HEAT SHOCK PROTEIN 90 FAMILY MEMBER"/>
    <property type="match status" value="1"/>
</dbReference>
<dbReference type="InterPro" id="IPR019805">
    <property type="entry name" value="Heat_shock_protein_90_CS"/>
</dbReference>
<gene>
    <name evidence="5 7" type="primary">htpG</name>
    <name evidence="7" type="ORF">ACERZ8_18220</name>
</gene>
<dbReference type="PRINTS" id="PR00775">
    <property type="entry name" value="HEATSHOCK90"/>
</dbReference>
<dbReference type="InterPro" id="IPR020575">
    <property type="entry name" value="Hsp90_N"/>
</dbReference>
<keyword evidence="4 5" id="KW-0143">Chaperone</keyword>
<feature type="domain" description="Histidine kinase/HSP90-like ATPase" evidence="6">
    <location>
        <begin position="30"/>
        <end position="184"/>
    </location>
</feature>
<dbReference type="Pfam" id="PF13589">
    <property type="entry name" value="HATPase_c_3"/>
    <property type="match status" value="1"/>
</dbReference>
<dbReference type="SMART" id="SM00387">
    <property type="entry name" value="HATPase_c"/>
    <property type="match status" value="1"/>
</dbReference>
<comment type="caution">
    <text evidence="5">Lacks conserved residue(s) required for the propagation of feature annotation.</text>
</comment>
<keyword evidence="5" id="KW-0963">Cytoplasm</keyword>
<organism evidence="7 8">
    <name type="scientific">Tateyamaria armeniaca</name>
    <dbReference type="NCBI Taxonomy" id="2518930"/>
    <lineage>
        <taxon>Bacteria</taxon>
        <taxon>Pseudomonadati</taxon>
        <taxon>Pseudomonadota</taxon>
        <taxon>Alphaproteobacteria</taxon>
        <taxon>Rhodobacterales</taxon>
        <taxon>Roseobacteraceae</taxon>
        <taxon>Tateyamaria</taxon>
    </lineage>
</organism>
<keyword evidence="8" id="KW-1185">Reference proteome</keyword>
<sequence length="621" mass="68414">MTDTLEKETFSFQTEVGQLLEIVAGSLYSNREVFLRELVSNASDACDKLRYAALTDASLTPSQSFEISLDINSKAKTLSISDNGIGMNHADLLETLGTIAKSGTSAFIEAIKADEKDQVGLIGQFGVGFYSAFMVAAQVDVLTRKAGETEAWLWQSDGKGAFTIAPAERDTNGTTVTLHLKKDAKEFADQARIRHIIKTYSEHVSFPIKLGDDTLNAAEALWTRPAKEITKTQYTEFYRHASHAYDAPWHVIHNKVEGTLNHTSLLFVPSVQPFDLFEPERKSHVKLYVNRVYITDTTTDLMPAYLRFLRGVVDSQDLSLNVSREMLQTDPQLAKIKTSISKKVLSELKKKATKAPDEYATFWGNFGAVLKEGLVEDAALRDRILDVCRFASSGADGLTSLSEYVSRMKTGQEAIFYIAGEDAAKLAKSPHLEGFKAKGVEVLLLSDHVDEFWLQHITEHDGKPLKSITRGAADLDQVETDEQKEKEDKADEADLSALIAAIKVELGEEVKDVRPSKRLTDSPVCLIADDGDMDVNLERLLKRHGQLAQGMPRVLELNPGHALITTLAERSASDAASADDLLKDAAHLLLDQARILEGEIPADPSEFARRLGSVMARAFSG</sequence>
<protein>
    <recommendedName>
        <fullName evidence="5">Chaperone protein HtpG</fullName>
    </recommendedName>
    <alternativeName>
        <fullName evidence="5">Heat shock protein HtpG</fullName>
    </alternativeName>
    <alternativeName>
        <fullName evidence="5">High temperature protein G</fullName>
    </alternativeName>
</protein>
<evidence type="ECO:0000313" key="8">
    <source>
        <dbReference type="Proteomes" id="UP001627408"/>
    </source>
</evidence>
<dbReference type="SUPFAM" id="SSF54211">
    <property type="entry name" value="Ribosomal protein S5 domain 2-like"/>
    <property type="match status" value="1"/>
</dbReference>
<dbReference type="EMBL" id="JBHDIY010000002">
    <property type="protein sequence ID" value="MFL4471717.1"/>
    <property type="molecule type" value="Genomic_DNA"/>
</dbReference>
<comment type="function">
    <text evidence="5">Molecular chaperone. Has ATPase activity.</text>
</comment>
<accession>A0ABW8V151</accession>
<dbReference type="InterPro" id="IPR003594">
    <property type="entry name" value="HATPase_dom"/>
</dbReference>
<reference evidence="7 8" key="1">
    <citation type="submission" date="2024-08" db="EMBL/GenBank/DDBJ databases">
        <title>Tateyamaria sp. nov., isolated from marine algae.</title>
        <authorList>
            <person name="Choi B.J."/>
            <person name="Kim J.M."/>
            <person name="Lee J.K."/>
            <person name="Choi D.G."/>
            <person name="Bayburt H."/>
            <person name="Baek J.H."/>
            <person name="Han D.M."/>
            <person name="Jeon C.O."/>
        </authorList>
    </citation>
    <scope>NUCLEOTIDE SEQUENCE [LARGE SCALE GENOMIC DNA]</scope>
    <source>
        <strain evidence="7 8">KMU-156</strain>
    </source>
</reference>
<evidence type="ECO:0000256" key="5">
    <source>
        <dbReference type="HAMAP-Rule" id="MF_00505"/>
    </source>
</evidence>
<dbReference type="HAMAP" id="MF_00505">
    <property type="entry name" value="HSP90"/>
    <property type="match status" value="1"/>
</dbReference>
<dbReference type="Gene3D" id="3.30.230.80">
    <property type="match status" value="1"/>
</dbReference>
<dbReference type="CDD" id="cd16927">
    <property type="entry name" value="HATPase_Hsp90-like"/>
    <property type="match status" value="1"/>
</dbReference>
<dbReference type="PIRSF" id="PIRSF002583">
    <property type="entry name" value="Hsp90"/>
    <property type="match status" value="1"/>
</dbReference>
<dbReference type="InterPro" id="IPR037196">
    <property type="entry name" value="HSP90_C"/>
</dbReference>
<comment type="similarity">
    <text evidence="1 5">Belongs to the heat shock protein 90 family.</text>
</comment>